<keyword evidence="6 13" id="KW-0812">Transmembrane</keyword>
<evidence type="ECO:0000256" key="9">
    <source>
        <dbReference type="ARBA" id="ARBA00022833"/>
    </source>
</evidence>
<evidence type="ECO:0000256" key="13">
    <source>
        <dbReference type="SAM" id="Phobius"/>
    </source>
</evidence>
<dbReference type="GO" id="GO:0008237">
    <property type="term" value="F:metallopeptidase activity"/>
    <property type="evidence" value="ECO:0007669"/>
    <property type="project" value="UniProtKB-KW"/>
</dbReference>
<comment type="caution">
    <text evidence="15">The sequence shown here is derived from an EMBL/GenBank/DDBJ whole genome shotgun (WGS) entry which is preliminary data.</text>
</comment>
<dbReference type="PANTHER" id="PTHR35864">
    <property type="entry name" value="ZINC METALLOPROTEASE MJ0611-RELATED"/>
    <property type="match status" value="1"/>
</dbReference>
<keyword evidence="5 15" id="KW-0645">Protease</keyword>
<evidence type="ECO:0000256" key="2">
    <source>
        <dbReference type="ARBA" id="ARBA00004651"/>
    </source>
</evidence>
<keyword evidence="10 13" id="KW-1133">Transmembrane helix</keyword>
<keyword evidence="4" id="KW-1003">Cell membrane</keyword>
<keyword evidence="12 13" id="KW-0472">Membrane</keyword>
<evidence type="ECO:0000256" key="12">
    <source>
        <dbReference type="ARBA" id="ARBA00023136"/>
    </source>
</evidence>
<comment type="subcellular location">
    <subcellularLocation>
        <location evidence="2">Cell membrane</location>
        <topology evidence="2">Multi-pass membrane protein</topology>
    </subcellularLocation>
</comment>
<evidence type="ECO:0000256" key="6">
    <source>
        <dbReference type="ARBA" id="ARBA00022692"/>
    </source>
</evidence>
<comment type="cofactor">
    <cofactor evidence="1">
        <name>Zn(2+)</name>
        <dbReference type="ChEBI" id="CHEBI:29105"/>
    </cofactor>
</comment>
<feature type="transmembrane region" description="Helical" evidence="13">
    <location>
        <begin position="95"/>
        <end position="117"/>
    </location>
</feature>
<keyword evidence="7" id="KW-0479">Metal-binding</keyword>
<proteinExistence type="inferred from homology"/>
<evidence type="ECO:0000259" key="14">
    <source>
        <dbReference type="Pfam" id="PF02163"/>
    </source>
</evidence>
<dbReference type="AlphaFoldDB" id="A0A0G0MGS4"/>
<evidence type="ECO:0000256" key="4">
    <source>
        <dbReference type="ARBA" id="ARBA00022475"/>
    </source>
</evidence>
<accession>A0A0G0MGS4</accession>
<evidence type="ECO:0000313" key="15">
    <source>
        <dbReference type="EMBL" id="KKR02378.1"/>
    </source>
</evidence>
<dbReference type="GO" id="GO:0006508">
    <property type="term" value="P:proteolysis"/>
    <property type="evidence" value="ECO:0007669"/>
    <property type="project" value="UniProtKB-KW"/>
</dbReference>
<dbReference type="InterPro" id="IPR044537">
    <property type="entry name" value="Rip2-like"/>
</dbReference>
<evidence type="ECO:0000256" key="8">
    <source>
        <dbReference type="ARBA" id="ARBA00022801"/>
    </source>
</evidence>
<dbReference type="Proteomes" id="UP000034845">
    <property type="component" value="Unassembled WGS sequence"/>
</dbReference>
<feature type="transmembrane region" description="Helical" evidence="13">
    <location>
        <begin position="57"/>
        <end position="75"/>
    </location>
</feature>
<dbReference type="Pfam" id="PF02163">
    <property type="entry name" value="Peptidase_M50"/>
    <property type="match status" value="1"/>
</dbReference>
<comment type="similarity">
    <text evidence="3">Belongs to the peptidase M50B family.</text>
</comment>
<evidence type="ECO:0000313" key="16">
    <source>
        <dbReference type="Proteomes" id="UP000034845"/>
    </source>
</evidence>
<evidence type="ECO:0000256" key="10">
    <source>
        <dbReference type="ARBA" id="ARBA00022989"/>
    </source>
</evidence>
<evidence type="ECO:0000256" key="11">
    <source>
        <dbReference type="ARBA" id="ARBA00023049"/>
    </source>
</evidence>
<dbReference type="EMBL" id="LBWF01000003">
    <property type="protein sequence ID" value="KKR02378.1"/>
    <property type="molecule type" value="Genomic_DNA"/>
</dbReference>
<evidence type="ECO:0000256" key="1">
    <source>
        <dbReference type="ARBA" id="ARBA00001947"/>
    </source>
</evidence>
<evidence type="ECO:0000256" key="7">
    <source>
        <dbReference type="ARBA" id="ARBA00022723"/>
    </source>
</evidence>
<keyword evidence="9" id="KW-0862">Zinc</keyword>
<organism evidence="15 16">
    <name type="scientific">Yanofskybacteria sp. (strain GW2011_GWA1_39_13)</name>
    <dbReference type="NCBI Taxonomy" id="1619019"/>
    <lineage>
        <taxon>Bacteria</taxon>
        <taxon>Candidatus Yanofskyibacteriota</taxon>
    </lineage>
</organism>
<evidence type="ECO:0000256" key="5">
    <source>
        <dbReference type="ARBA" id="ARBA00022670"/>
    </source>
</evidence>
<evidence type="ECO:0000256" key="3">
    <source>
        <dbReference type="ARBA" id="ARBA00007931"/>
    </source>
</evidence>
<reference evidence="15 16" key="1">
    <citation type="journal article" date="2015" name="Nature">
        <title>rRNA introns, odd ribosomes, and small enigmatic genomes across a large radiation of phyla.</title>
        <authorList>
            <person name="Brown C.T."/>
            <person name="Hug L.A."/>
            <person name="Thomas B.C."/>
            <person name="Sharon I."/>
            <person name="Castelle C.J."/>
            <person name="Singh A."/>
            <person name="Wilkins M.J."/>
            <person name="Williams K.H."/>
            <person name="Banfield J.F."/>
        </authorList>
    </citation>
    <scope>NUCLEOTIDE SEQUENCE [LARGE SCALE GENOMIC DNA]</scope>
    <source>
        <strain evidence="16">GW2011_GWA1_39_13</strain>
    </source>
</reference>
<name>A0A0G0MGS4_YANXG</name>
<keyword evidence="8" id="KW-0378">Hydrolase</keyword>
<dbReference type="CDD" id="cd06158">
    <property type="entry name" value="S2P-M50_like_1"/>
    <property type="match status" value="1"/>
</dbReference>
<sequence>MNELLLILFQLLVLIYSVVIHEVSHGLMADSLGDPTAKNLGRLTLNPLRHMDMFGSFLLPLLLFVAQSPFIIGYAKPVPYNPQNLSDKKYGPAKVALAGPASNIALALIFGLSLRLMPDVFTSSLIPELFSFIIVLNLVLAIFNLFPIPPLDGHWLLMTFLPARFNSFKVFIYKYSLPLLFVFIIFIFPLIFPLVSILFHLITGVSL</sequence>
<feature type="domain" description="Peptidase M50" evidence="14">
    <location>
        <begin position="126"/>
        <end position="168"/>
    </location>
</feature>
<dbReference type="PATRIC" id="fig|1619019.3.peg.274"/>
<dbReference type="PANTHER" id="PTHR35864:SF1">
    <property type="entry name" value="ZINC METALLOPROTEASE YWHC-RELATED"/>
    <property type="match status" value="1"/>
</dbReference>
<keyword evidence="11" id="KW-0482">Metalloprotease</keyword>
<dbReference type="InterPro" id="IPR052348">
    <property type="entry name" value="Metallopeptidase_M50B"/>
</dbReference>
<dbReference type="GO" id="GO:0005886">
    <property type="term" value="C:plasma membrane"/>
    <property type="evidence" value="ECO:0007669"/>
    <property type="project" value="UniProtKB-SubCell"/>
</dbReference>
<feature type="transmembrane region" description="Helical" evidence="13">
    <location>
        <begin position="179"/>
        <end position="202"/>
    </location>
</feature>
<dbReference type="InterPro" id="IPR008915">
    <property type="entry name" value="Peptidase_M50"/>
</dbReference>
<dbReference type="GO" id="GO:0046872">
    <property type="term" value="F:metal ion binding"/>
    <property type="evidence" value="ECO:0007669"/>
    <property type="project" value="UniProtKB-KW"/>
</dbReference>
<feature type="transmembrane region" description="Helical" evidence="13">
    <location>
        <begin position="129"/>
        <end position="148"/>
    </location>
</feature>
<gene>
    <name evidence="15" type="ORF">UT29_C0003G0034</name>
</gene>
<protein>
    <submittedName>
        <fullName evidence="15">Zn-dependent protease</fullName>
    </submittedName>
</protein>